<evidence type="ECO:0000313" key="1">
    <source>
        <dbReference type="EMBL" id="CAH0718877.1"/>
    </source>
</evidence>
<sequence>MLPERIVRNGSLACLPTRKEYLKNGKWKYREMRAARRTPLAGENCEIQSPTPLPNTIYLCNCPNNYFLIKMVH</sequence>
<name>A0A8J9USG1_9NEOP</name>
<protein>
    <submittedName>
        <fullName evidence="1">Uncharacterized protein</fullName>
    </submittedName>
</protein>
<reference evidence="1" key="1">
    <citation type="submission" date="2021-12" db="EMBL/GenBank/DDBJ databases">
        <authorList>
            <person name="Martin H S."/>
        </authorList>
    </citation>
    <scope>NUCLEOTIDE SEQUENCE</scope>
</reference>
<accession>A0A8J9USG1</accession>
<gene>
    <name evidence="1" type="ORF">BINO364_LOCUS5286</name>
</gene>
<proteinExistence type="predicted"/>
<organism evidence="1 2">
    <name type="scientific">Brenthis ino</name>
    <name type="common">lesser marbled fritillary</name>
    <dbReference type="NCBI Taxonomy" id="405034"/>
    <lineage>
        <taxon>Eukaryota</taxon>
        <taxon>Metazoa</taxon>
        <taxon>Ecdysozoa</taxon>
        <taxon>Arthropoda</taxon>
        <taxon>Hexapoda</taxon>
        <taxon>Insecta</taxon>
        <taxon>Pterygota</taxon>
        <taxon>Neoptera</taxon>
        <taxon>Endopterygota</taxon>
        <taxon>Lepidoptera</taxon>
        <taxon>Glossata</taxon>
        <taxon>Ditrysia</taxon>
        <taxon>Papilionoidea</taxon>
        <taxon>Nymphalidae</taxon>
        <taxon>Heliconiinae</taxon>
        <taxon>Argynnini</taxon>
        <taxon>Brenthis</taxon>
    </lineage>
</organism>
<dbReference type="AlphaFoldDB" id="A0A8J9USG1"/>
<dbReference type="Proteomes" id="UP000838878">
    <property type="component" value="Chromosome 13"/>
</dbReference>
<dbReference type="EMBL" id="OV170233">
    <property type="protein sequence ID" value="CAH0718877.1"/>
    <property type="molecule type" value="Genomic_DNA"/>
</dbReference>
<evidence type="ECO:0000313" key="2">
    <source>
        <dbReference type="Proteomes" id="UP000838878"/>
    </source>
</evidence>
<feature type="non-terminal residue" evidence="1">
    <location>
        <position position="73"/>
    </location>
</feature>
<keyword evidence="2" id="KW-1185">Reference proteome</keyword>